<evidence type="ECO:0000256" key="6">
    <source>
        <dbReference type="SAM" id="MobiDB-lite"/>
    </source>
</evidence>
<dbReference type="GO" id="GO:0005524">
    <property type="term" value="F:ATP binding"/>
    <property type="evidence" value="ECO:0007669"/>
    <property type="project" value="UniProtKB-KW"/>
</dbReference>
<comment type="catalytic activity">
    <reaction evidence="5">
        <text>L-cysteine + L-glutamate + ATP = gamma-L-glutamyl-L-cysteine + ADP + phosphate + H(+)</text>
        <dbReference type="Rhea" id="RHEA:13285"/>
        <dbReference type="ChEBI" id="CHEBI:15378"/>
        <dbReference type="ChEBI" id="CHEBI:29985"/>
        <dbReference type="ChEBI" id="CHEBI:30616"/>
        <dbReference type="ChEBI" id="CHEBI:35235"/>
        <dbReference type="ChEBI" id="CHEBI:43474"/>
        <dbReference type="ChEBI" id="CHEBI:58173"/>
        <dbReference type="ChEBI" id="CHEBI:456216"/>
        <dbReference type="EC" id="6.3.2.2"/>
    </reaction>
</comment>
<dbReference type="Gene3D" id="3.30.590.20">
    <property type="match status" value="1"/>
</dbReference>
<dbReference type="EC" id="6.3.2.2" evidence="1"/>
<evidence type="ECO:0000256" key="1">
    <source>
        <dbReference type="ARBA" id="ARBA00012220"/>
    </source>
</evidence>
<keyword evidence="3" id="KW-0547">Nucleotide-binding</keyword>
<dbReference type="RefSeq" id="WP_079046326.1">
    <property type="nucleotide sequence ID" value="NZ_JYIJ01000017.1"/>
</dbReference>
<protein>
    <recommendedName>
        <fullName evidence="1">glutamate--cysteine ligase</fullName>
        <ecNumber evidence="1">6.3.2.2</ecNumber>
    </recommendedName>
</protein>
<keyword evidence="4" id="KW-0067">ATP-binding</keyword>
<sequence>MSIPLREPDAEAHVARVCFETRPPRFVAVKLGWRVHDPRRAGRAPEPHQVSAALAPSDHWPVHGHLANQPDGILTISSQPFFRLDDCIRHTAADLALLRRKFAAAGLSLIDGTHPPSVQPTASRRGAVPRQAAGEHRASPHSEAAVQVFLDAGTGDDGPASLRHRWQVAHAIGPVLVAAFANSPMNRGRPSGWRSTRFALLHRLDRQPIPVSDAEEDPRAAWARRVLDATVRLPGMPGLTFRDWIRHRTPRPPTLADLDRHLATVTAPIRPRGHLEIGLADAQPDDCWVVPLAVTTALLEDAAASDAALAATERLSRDRPWTRAARFGLTDPELAAAALECFAAAEAALSRMGVTASVHEAVTDFIEHYVARRRCPADELLTPAPVAACSGCRGS</sequence>
<comment type="caution">
    <text evidence="7">The sequence shown here is derived from an EMBL/GenBank/DDBJ whole genome shotgun (WGS) entry which is preliminary data.</text>
</comment>
<name>A0A132MW59_9ACTN</name>
<dbReference type="Proteomes" id="UP000070188">
    <property type="component" value="Unassembled WGS sequence"/>
</dbReference>
<dbReference type="PATRIC" id="fig|1469144.10.peg.3436"/>
<evidence type="ECO:0000256" key="4">
    <source>
        <dbReference type="ARBA" id="ARBA00022840"/>
    </source>
</evidence>
<dbReference type="GO" id="GO:0004357">
    <property type="term" value="F:glutamate-cysteine ligase activity"/>
    <property type="evidence" value="ECO:0007669"/>
    <property type="project" value="UniProtKB-EC"/>
</dbReference>
<dbReference type="STRING" id="1469144.LI90_3190"/>
<keyword evidence="2" id="KW-0436">Ligase</keyword>
<evidence type="ECO:0000256" key="3">
    <source>
        <dbReference type="ARBA" id="ARBA00022741"/>
    </source>
</evidence>
<reference evidence="8" key="1">
    <citation type="submission" date="2015-04" db="EMBL/GenBank/DDBJ databases">
        <title>Physiological reanalysis, assessment of diazotrophy, and genome sequences of multiple isolates of Streptomyces thermoautotrophicus.</title>
        <authorList>
            <person name="MacKellar D.C."/>
            <person name="Lieber L."/>
            <person name="Norman J."/>
            <person name="Bolger A."/>
            <person name="Tobin C."/>
            <person name="Murray J.W."/>
            <person name="Chang R."/>
            <person name="Ford T."/>
            <person name="Nguyen P.Q."/>
            <person name="Woodward J."/>
            <person name="Permingeat H."/>
            <person name="Joshi N.S."/>
            <person name="Silver P.A."/>
            <person name="Usadel B."/>
            <person name="Rutherford A.W."/>
            <person name="Friesen M."/>
            <person name="Prell J."/>
        </authorList>
    </citation>
    <scope>NUCLEOTIDE SEQUENCE [LARGE SCALE GENOMIC DNA]</scope>
    <source>
        <strain evidence="8">H1</strain>
    </source>
</reference>
<dbReference type="Pfam" id="PF04107">
    <property type="entry name" value="GCS2"/>
    <property type="match status" value="1"/>
</dbReference>
<gene>
    <name evidence="7" type="ORF">LI90_3190</name>
</gene>
<dbReference type="InterPro" id="IPR014746">
    <property type="entry name" value="Gln_synth/guanido_kin_cat_dom"/>
</dbReference>
<evidence type="ECO:0000313" key="8">
    <source>
        <dbReference type="Proteomes" id="UP000070188"/>
    </source>
</evidence>
<dbReference type="OrthoDB" id="9780152at2"/>
<evidence type="ECO:0000313" key="7">
    <source>
        <dbReference type="EMBL" id="KWX02148.1"/>
    </source>
</evidence>
<dbReference type="AlphaFoldDB" id="A0A132MW59"/>
<dbReference type="PANTHER" id="PTHR34378">
    <property type="entry name" value="GLUTAMATE--CYSTEINE LIGASE, CHLOROPLASTIC"/>
    <property type="match status" value="1"/>
</dbReference>
<evidence type="ECO:0000256" key="2">
    <source>
        <dbReference type="ARBA" id="ARBA00022598"/>
    </source>
</evidence>
<dbReference type="InterPro" id="IPR006336">
    <property type="entry name" value="GCS2"/>
</dbReference>
<organism evidence="7 8">
    <name type="scientific">Carbonactinospora thermoautotrophica</name>
    <dbReference type="NCBI Taxonomy" id="1469144"/>
    <lineage>
        <taxon>Bacteria</taxon>
        <taxon>Bacillati</taxon>
        <taxon>Actinomycetota</taxon>
        <taxon>Actinomycetes</taxon>
        <taxon>Kitasatosporales</taxon>
        <taxon>Carbonactinosporaceae</taxon>
        <taxon>Carbonactinospora</taxon>
    </lineage>
</organism>
<dbReference type="PANTHER" id="PTHR34378:SF1">
    <property type="entry name" value="GLUTAMATE--CYSTEINE LIGASE, CHLOROPLASTIC"/>
    <property type="match status" value="1"/>
</dbReference>
<keyword evidence="8" id="KW-1185">Reference proteome</keyword>
<accession>A0A132MW59</accession>
<dbReference type="InterPro" id="IPR035434">
    <property type="entry name" value="GCL_bact_plant"/>
</dbReference>
<dbReference type="EMBL" id="LAXD01000001">
    <property type="protein sequence ID" value="KWX02148.1"/>
    <property type="molecule type" value="Genomic_DNA"/>
</dbReference>
<feature type="region of interest" description="Disordered" evidence="6">
    <location>
        <begin position="111"/>
        <end position="142"/>
    </location>
</feature>
<dbReference type="SUPFAM" id="SSF55931">
    <property type="entry name" value="Glutamine synthetase/guanido kinase"/>
    <property type="match status" value="1"/>
</dbReference>
<proteinExistence type="predicted"/>
<dbReference type="GO" id="GO:0006750">
    <property type="term" value="P:glutathione biosynthetic process"/>
    <property type="evidence" value="ECO:0007669"/>
    <property type="project" value="InterPro"/>
</dbReference>
<evidence type="ECO:0000256" key="5">
    <source>
        <dbReference type="ARBA" id="ARBA00048819"/>
    </source>
</evidence>